<dbReference type="InterPro" id="IPR024344">
    <property type="entry name" value="MDMPI_metal-binding"/>
</dbReference>
<gene>
    <name evidence="2" type="ordered locus">Dhaf_4594</name>
</gene>
<dbReference type="InterPro" id="IPR034660">
    <property type="entry name" value="DinB/YfiT-like"/>
</dbReference>
<protein>
    <recommendedName>
        <fullName evidence="1">Mycothiol-dependent maleylpyruvate isomerase metal-binding domain-containing protein</fullName>
    </recommendedName>
</protein>
<name>B8FWU7_DESHD</name>
<evidence type="ECO:0000313" key="2">
    <source>
        <dbReference type="EMBL" id="ACL22595.1"/>
    </source>
</evidence>
<organism evidence="2 3">
    <name type="scientific">Desulfitobacterium hafniense (strain DSM 10664 / DCB-2)</name>
    <dbReference type="NCBI Taxonomy" id="272564"/>
    <lineage>
        <taxon>Bacteria</taxon>
        <taxon>Bacillati</taxon>
        <taxon>Bacillota</taxon>
        <taxon>Clostridia</taxon>
        <taxon>Eubacteriales</taxon>
        <taxon>Desulfitobacteriaceae</taxon>
        <taxon>Desulfitobacterium</taxon>
    </lineage>
</organism>
<dbReference type="KEGG" id="dhd:Dhaf_4594"/>
<dbReference type="Proteomes" id="UP000007726">
    <property type="component" value="Chromosome"/>
</dbReference>
<accession>B8FWU7</accession>
<proteinExistence type="predicted"/>
<dbReference type="HOGENOM" id="CLU_067335_0_0_9"/>
<sequence length="266" mass="30371">MKAILNDLLAEQSLVDSLVDNLTEQQWQEVIKPMGLQEEVPGLWTIKDEIIHIALFDEAAGKLILGEAESLGDANPPGTHDEFYRCPEKRNMSKAEVLSWWRQVRTKLNWALYNSDPKARIPWAPNLPMSARSLASARLMELWAHSTDIYDHLKIPVKVAERIVHTLFLSWQARPNSYRIHGVEMPDTPIYLELILPSGQIWSKGTAGAQQYIKGKAEDWAMVAIRRRNWLDTDLVVVGDEAKRYASFVQTYAGKADEAPPRQRMR</sequence>
<dbReference type="InterPro" id="IPR017518">
    <property type="entry name" value="CHP03084"/>
</dbReference>
<feature type="domain" description="Mycothiol-dependent maleylpyruvate isomerase metal-binding" evidence="1">
    <location>
        <begin position="42"/>
        <end position="149"/>
    </location>
</feature>
<evidence type="ECO:0000259" key="1">
    <source>
        <dbReference type="Pfam" id="PF11716"/>
    </source>
</evidence>
<evidence type="ECO:0000313" key="3">
    <source>
        <dbReference type="Proteomes" id="UP000007726"/>
    </source>
</evidence>
<dbReference type="GO" id="GO:0046872">
    <property type="term" value="F:metal ion binding"/>
    <property type="evidence" value="ECO:0007669"/>
    <property type="project" value="InterPro"/>
</dbReference>
<dbReference type="Gene3D" id="1.20.120.450">
    <property type="entry name" value="dinb family like domain"/>
    <property type="match status" value="1"/>
</dbReference>
<dbReference type="NCBIfam" id="TIGR03084">
    <property type="entry name" value="TIGR03084 family metal-binding protein"/>
    <property type="match status" value="1"/>
</dbReference>
<dbReference type="RefSeq" id="WP_015945330.1">
    <property type="nucleotide sequence ID" value="NC_011830.1"/>
</dbReference>
<dbReference type="AlphaFoldDB" id="B8FWU7"/>
<dbReference type="EMBL" id="CP001336">
    <property type="protein sequence ID" value="ACL22595.1"/>
    <property type="molecule type" value="Genomic_DNA"/>
</dbReference>
<dbReference type="Pfam" id="PF11716">
    <property type="entry name" value="MDMPI_N"/>
    <property type="match status" value="1"/>
</dbReference>
<dbReference type="SUPFAM" id="SSF109854">
    <property type="entry name" value="DinB/YfiT-like putative metalloenzymes"/>
    <property type="match status" value="1"/>
</dbReference>
<dbReference type="InterPro" id="IPR017517">
    <property type="entry name" value="Maleyloyr_isom"/>
</dbReference>
<reference evidence="2 3" key="1">
    <citation type="journal article" date="2012" name="BMC Microbiol.">
        <title>Genome sequence of Desulfitobacterium hafniense DCB-2, a Gram-positive anaerobe capable of dehalogenation and metal reduction.</title>
        <authorList>
            <person name="Kim S.H."/>
            <person name="Harzman C."/>
            <person name="Davis J.K."/>
            <person name="Hutcheson R."/>
            <person name="Broderick J.B."/>
            <person name="Marsh T.L."/>
            <person name="Tiedje J.M."/>
        </authorList>
    </citation>
    <scope>NUCLEOTIDE SEQUENCE [LARGE SCALE GENOMIC DNA]</scope>
    <source>
        <strain evidence="3">DSM 10664 / DCB-2</strain>
    </source>
</reference>
<dbReference type="NCBIfam" id="TIGR03083">
    <property type="entry name" value="maleylpyruvate isomerase family mycothiol-dependent enzyme"/>
    <property type="match status" value="1"/>
</dbReference>